<dbReference type="InterPro" id="IPR002611">
    <property type="entry name" value="IstB_ATP-bd"/>
</dbReference>
<dbReference type="NCBIfam" id="NF005304">
    <property type="entry name" value="PRK06835.1"/>
    <property type="match status" value="1"/>
</dbReference>
<proteinExistence type="predicted"/>
<dbReference type="PANTHER" id="PTHR30050">
    <property type="entry name" value="CHROMOSOMAL REPLICATION INITIATOR PROTEIN DNAA"/>
    <property type="match status" value="1"/>
</dbReference>
<dbReference type="SMART" id="SM00382">
    <property type="entry name" value="AAA"/>
    <property type="match status" value="1"/>
</dbReference>
<dbReference type="Proteomes" id="UP000746471">
    <property type="component" value="Unassembled WGS sequence"/>
</dbReference>
<dbReference type="SUPFAM" id="SSF52540">
    <property type="entry name" value="P-loop containing nucleoside triphosphate hydrolases"/>
    <property type="match status" value="1"/>
</dbReference>
<evidence type="ECO:0000313" key="2">
    <source>
        <dbReference type="EMBL" id="MBS7527198.1"/>
    </source>
</evidence>
<evidence type="ECO:0000259" key="1">
    <source>
        <dbReference type="SMART" id="SM00382"/>
    </source>
</evidence>
<sequence>MLDPTVYKQILEQYAVQRDHNKYDRKMRKLSLYERMPRLREIDLEMSQIGAEIAKAILQNPSQTEVMMMELEQTLAQLKREKAALLASHNIPATYLEVQHRCEKCKDTGFLETNERCTCFNQKLISAAYQMSNIEKQLESQNFNHFDLMRFSAEILPKERLTQRDNMKNLLSEAEQFVTAFPDVGHLFFYGSSGLGKTYLCNCIAKALLDRGHSVIYQTPFSIIDILERKQFTDRNNLMVTIAYQQLFEADLLIIDDLGTETANTFTISEFYNIINARILSEKPMIISTNIKLSEIATFYNDRIDSRIKGHFKLLKFFGPDIRWEY</sequence>
<dbReference type="CDD" id="cd00009">
    <property type="entry name" value="AAA"/>
    <property type="match status" value="1"/>
</dbReference>
<gene>
    <name evidence="2" type="ORF">KHM83_10950</name>
</gene>
<dbReference type="RefSeq" id="WP_213237057.1">
    <property type="nucleotide sequence ID" value="NZ_JAHBCL010000017.1"/>
</dbReference>
<dbReference type="EMBL" id="JAHBCL010000017">
    <property type="protein sequence ID" value="MBS7527198.1"/>
    <property type="molecule type" value="Genomic_DNA"/>
</dbReference>
<dbReference type="PANTHER" id="PTHR30050:SF4">
    <property type="entry name" value="ATP-BINDING PROTEIN RV3427C IN INSERTION SEQUENCE-RELATED"/>
    <property type="match status" value="1"/>
</dbReference>
<feature type="domain" description="AAA+ ATPase" evidence="1">
    <location>
        <begin position="183"/>
        <end position="314"/>
    </location>
</feature>
<accession>A0ABS5PPU8</accession>
<comment type="caution">
    <text evidence="2">The sequence shown here is derived from an EMBL/GenBank/DDBJ whole genome shotgun (WGS) entry which is preliminary data.</text>
</comment>
<dbReference type="GO" id="GO:0005524">
    <property type="term" value="F:ATP binding"/>
    <property type="evidence" value="ECO:0007669"/>
    <property type="project" value="UniProtKB-KW"/>
</dbReference>
<name>A0ABS5PPU8_9FIRM</name>
<keyword evidence="2" id="KW-0067">ATP-binding</keyword>
<dbReference type="Gene3D" id="3.40.50.300">
    <property type="entry name" value="P-loop containing nucleotide triphosphate hydrolases"/>
    <property type="match status" value="1"/>
</dbReference>
<dbReference type="Pfam" id="PF01695">
    <property type="entry name" value="IstB_IS21"/>
    <property type="match status" value="1"/>
</dbReference>
<keyword evidence="2" id="KW-0547">Nucleotide-binding</keyword>
<dbReference type="InterPro" id="IPR027417">
    <property type="entry name" value="P-loop_NTPase"/>
</dbReference>
<organism evidence="2 3">
    <name type="scientific">Fusibacter paucivorans</name>
    <dbReference type="NCBI Taxonomy" id="76009"/>
    <lineage>
        <taxon>Bacteria</taxon>
        <taxon>Bacillati</taxon>
        <taxon>Bacillota</taxon>
        <taxon>Clostridia</taxon>
        <taxon>Eubacteriales</taxon>
        <taxon>Eubacteriales Family XII. Incertae Sedis</taxon>
        <taxon>Fusibacter</taxon>
    </lineage>
</organism>
<evidence type="ECO:0000313" key="3">
    <source>
        <dbReference type="Proteomes" id="UP000746471"/>
    </source>
</evidence>
<keyword evidence="3" id="KW-1185">Reference proteome</keyword>
<protein>
    <submittedName>
        <fullName evidence="2">ATP-binding protein</fullName>
    </submittedName>
</protein>
<reference evidence="2 3" key="1">
    <citation type="submission" date="2021-05" db="EMBL/GenBank/DDBJ databases">
        <title>Fusibacter ferrireducens sp. nov., an anaerobic, sulfur- and Fe-reducing bacterium isolated from the mangrove sediment.</title>
        <authorList>
            <person name="Qiu D."/>
        </authorList>
    </citation>
    <scope>NUCLEOTIDE SEQUENCE [LARGE SCALE GENOMIC DNA]</scope>
    <source>
        <strain evidence="2 3">DSM 12116</strain>
    </source>
</reference>
<dbReference type="InterPro" id="IPR003593">
    <property type="entry name" value="AAA+_ATPase"/>
</dbReference>